<proteinExistence type="predicted"/>
<dbReference type="AlphaFoldDB" id="A0A327TH57"/>
<protein>
    <submittedName>
        <fullName evidence="1">Uncharacterized protein DUF4280</fullName>
    </submittedName>
</protein>
<dbReference type="Proteomes" id="UP000249754">
    <property type="component" value="Unassembled WGS sequence"/>
</dbReference>
<dbReference type="RefSeq" id="WP_111631896.1">
    <property type="nucleotide sequence ID" value="NZ_QLLR01000001.1"/>
</dbReference>
<sequence>MSRKYVLDGACVMCSLGTAKGKLKVTSQRKVFIQGKLKVTDEDKTLLPNFGSCKRSSNQPPCSPALQKWKQTSKKVVMGSKKFVMDNSTIQCSNGGTILIDDDLQRATAGGASPKKISQLSDSMPLIPYQSGYNKGAV</sequence>
<evidence type="ECO:0000313" key="2">
    <source>
        <dbReference type="Proteomes" id="UP000249754"/>
    </source>
</evidence>
<gene>
    <name evidence="1" type="ORF">LY11_00232</name>
</gene>
<dbReference type="OrthoDB" id="619618at2"/>
<reference evidence="1 2" key="1">
    <citation type="submission" date="2018-06" db="EMBL/GenBank/DDBJ databases">
        <title>Genomic Encyclopedia of Archaeal and Bacterial Type Strains, Phase II (KMG-II): from individual species to whole genera.</title>
        <authorList>
            <person name="Goeker M."/>
        </authorList>
    </citation>
    <scope>NUCLEOTIDE SEQUENCE [LARGE SCALE GENOMIC DNA]</scope>
    <source>
        <strain evidence="1 2">DSM 14825</strain>
    </source>
</reference>
<dbReference type="STRING" id="188932.AY601_1253"/>
<accession>A0A327TH57</accession>
<comment type="caution">
    <text evidence="1">The sequence shown here is derived from an EMBL/GenBank/DDBJ whole genome shotgun (WGS) entry which is preliminary data.</text>
</comment>
<evidence type="ECO:0000313" key="1">
    <source>
        <dbReference type="EMBL" id="RAJ37157.1"/>
    </source>
</evidence>
<name>A0A327TH57_9SPHI</name>
<dbReference type="InterPro" id="IPR025460">
    <property type="entry name" value="DUF4280"/>
</dbReference>
<dbReference type="EMBL" id="QLLR01000001">
    <property type="protein sequence ID" value="RAJ37157.1"/>
    <property type="molecule type" value="Genomic_DNA"/>
</dbReference>
<dbReference type="Pfam" id="PF14107">
    <property type="entry name" value="DUF4280"/>
    <property type="match status" value="1"/>
</dbReference>
<organism evidence="1 2">
    <name type="scientific">Pedobacter cryoconitis</name>
    <dbReference type="NCBI Taxonomy" id="188932"/>
    <lineage>
        <taxon>Bacteria</taxon>
        <taxon>Pseudomonadati</taxon>
        <taxon>Bacteroidota</taxon>
        <taxon>Sphingobacteriia</taxon>
        <taxon>Sphingobacteriales</taxon>
        <taxon>Sphingobacteriaceae</taxon>
        <taxon>Pedobacter</taxon>
    </lineage>
</organism>